<evidence type="ECO:0000256" key="2">
    <source>
        <dbReference type="ARBA" id="ARBA00006730"/>
    </source>
</evidence>
<dbReference type="SUPFAM" id="SSF54373">
    <property type="entry name" value="FAD-linked reductases, C-terminal domain"/>
    <property type="match status" value="1"/>
</dbReference>
<keyword evidence="4 6" id="KW-0274">FAD</keyword>
<feature type="binding site" evidence="6">
    <location>
        <begin position="67"/>
        <end position="68"/>
    </location>
    <ligand>
        <name>FAD</name>
        <dbReference type="ChEBI" id="CHEBI:57692"/>
    </ligand>
</feature>
<evidence type="ECO:0000256" key="6">
    <source>
        <dbReference type="PIRSR" id="PIRSR000189-1"/>
    </source>
</evidence>
<dbReference type="Gene3D" id="3.30.9.10">
    <property type="entry name" value="D-Amino Acid Oxidase, subunit A, domain 2"/>
    <property type="match status" value="1"/>
</dbReference>
<name>A0AAD5LRY3_PYTIN</name>
<keyword evidence="5" id="KW-0560">Oxidoreductase</keyword>
<evidence type="ECO:0000313" key="10">
    <source>
        <dbReference type="Proteomes" id="UP001209570"/>
    </source>
</evidence>
<feature type="region of interest" description="Disordered" evidence="7">
    <location>
        <begin position="402"/>
        <end position="425"/>
    </location>
</feature>
<feature type="region of interest" description="Disordered" evidence="7">
    <location>
        <begin position="1"/>
        <end position="24"/>
    </location>
</feature>
<reference evidence="9" key="1">
    <citation type="submission" date="2021-12" db="EMBL/GenBank/DDBJ databases">
        <title>Prjna785345.</title>
        <authorList>
            <person name="Rujirawat T."/>
            <person name="Krajaejun T."/>
        </authorList>
    </citation>
    <scope>NUCLEOTIDE SEQUENCE</scope>
    <source>
        <strain evidence="9">Pi057C3</strain>
    </source>
</reference>
<comment type="caution">
    <text evidence="9">The sequence shown here is derived from an EMBL/GenBank/DDBJ whole genome shotgun (WGS) entry which is preliminary data.</text>
</comment>
<evidence type="ECO:0000256" key="7">
    <source>
        <dbReference type="SAM" id="MobiDB-lite"/>
    </source>
</evidence>
<dbReference type="PIRSF" id="PIRSF000189">
    <property type="entry name" value="D-aa_oxidase"/>
    <property type="match status" value="1"/>
</dbReference>
<keyword evidence="3" id="KW-0285">Flavoprotein</keyword>
<dbReference type="PANTHER" id="PTHR11530">
    <property type="entry name" value="D-AMINO ACID OXIDASE"/>
    <property type="match status" value="1"/>
</dbReference>
<dbReference type="EMBL" id="JAKCXM010001430">
    <property type="protein sequence ID" value="KAJ0390973.1"/>
    <property type="molecule type" value="Genomic_DNA"/>
</dbReference>
<dbReference type="GO" id="GO:0071949">
    <property type="term" value="F:FAD binding"/>
    <property type="evidence" value="ECO:0007669"/>
    <property type="project" value="InterPro"/>
</dbReference>
<dbReference type="PANTHER" id="PTHR11530:SF25">
    <property type="entry name" value="FAD DEPENDENT OXIDOREDUCTASE DOMAIN-CONTAINING PROTEIN"/>
    <property type="match status" value="1"/>
</dbReference>
<keyword evidence="10" id="KW-1185">Reference proteome</keyword>
<dbReference type="GO" id="GO:0019478">
    <property type="term" value="P:D-amino acid catabolic process"/>
    <property type="evidence" value="ECO:0007669"/>
    <property type="project" value="TreeGrafter"/>
</dbReference>
<dbReference type="GO" id="GO:0003884">
    <property type="term" value="F:D-amino-acid oxidase activity"/>
    <property type="evidence" value="ECO:0007669"/>
    <property type="project" value="InterPro"/>
</dbReference>
<feature type="domain" description="FAD dependent oxidoreductase" evidence="8">
    <location>
        <begin position="29"/>
        <end position="384"/>
    </location>
</feature>
<dbReference type="InterPro" id="IPR023209">
    <property type="entry name" value="DAO"/>
</dbReference>
<evidence type="ECO:0000313" key="9">
    <source>
        <dbReference type="EMBL" id="KAJ0390973.1"/>
    </source>
</evidence>
<evidence type="ECO:0000256" key="5">
    <source>
        <dbReference type="ARBA" id="ARBA00023002"/>
    </source>
</evidence>
<evidence type="ECO:0000256" key="3">
    <source>
        <dbReference type="ARBA" id="ARBA00022630"/>
    </source>
</evidence>
<organism evidence="9 10">
    <name type="scientific">Pythium insidiosum</name>
    <name type="common">Pythiosis disease agent</name>
    <dbReference type="NCBI Taxonomy" id="114742"/>
    <lineage>
        <taxon>Eukaryota</taxon>
        <taxon>Sar</taxon>
        <taxon>Stramenopiles</taxon>
        <taxon>Oomycota</taxon>
        <taxon>Peronosporomycetes</taxon>
        <taxon>Pythiales</taxon>
        <taxon>Pythiaceae</taxon>
        <taxon>Pythium</taxon>
    </lineage>
</organism>
<dbReference type="Proteomes" id="UP001209570">
    <property type="component" value="Unassembled WGS sequence"/>
</dbReference>
<sequence length="425" mass="47432">MASHLKPTIVDSTQTTKMTKRSPPNGLHALVIGGGVTGLTTAWELNDRGYRVTVVAERYASKHNRITSQIAGALWEWPPAVCGKHTDEISLDKSKRWCMMTFHRFARMAADPEVSKATGIRMRIANFFFGNPIESCPQQTKKMHEIAANVPGFRHDAAIINELGVAPGYGVVDCYQHLSPICDTDQYMQYLFDMLSKREGVTLTHGRISGDLLQQEAELLKQYNADFIVNASGLAARELASDDTVYPLRGALVRVINDGSRFPRITQAMSVSLDGREGAQDMVFIVPRNDNTLILGGLVEPRETNLNLTLDNYAPLRQMYERNLAFYPDLRKAIIDPEYPFAVGLRPFRQKNVRVEREDRVAASRIIHSYGQGGSGFTLSFGCAFDVGEIADQIAREIRPHRAAHDWSAPHQSSQYSGHGRISRL</sequence>
<dbReference type="GO" id="GO:0005737">
    <property type="term" value="C:cytoplasm"/>
    <property type="evidence" value="ECO:0007669"/>
    <property type="project" value="TreeGrafter"/>
</dbReference>
<evidence type="ECO:0000256" key="4">
    <source>
        <dbReference type="ARBA" id="ARBA00022827"/>
    </source>
</evidence>
<dbReference type="InterPro" id="IPR006076">
    <property type="entry name" value="FAD-dep_OxRdtase"/>
</dbReference>
<proteinExistence type="inferred from homology"/>
<dbReference type="SUPFAM" id="SSF51971">
    <property type="entry name" value="Nucleotide-binding domain"/>
    <property type="match status" value="1"/>
</dbReference>
<feature type="binding site" evidence="6">
    <location>
        <begin position="373"/>
        <end position="378"/>
    </location>
    <ligand>
        <name>FAD</name>
        <dbReference type="ChEBI" id="CHEBI:57692"/>
    </ligand>
</feature>
<dbReference type="AlphaFoldDB" id="A0AAD5LRY3"/>
<dbReference type="Gene3D" id="3.40.50.720">
    <property type="entry name" value="NAD(P)-binding Rossmann-like Domain"/>
    <property type="match status" value="1"/>
</dbReference>
<comment type="cofactor">
    <cofactor evidence="1 6">
        <name>FAD</name>
        <dbReference type="ChEBI" id="CHEBI:57692"/>
    </cofactor>
</comment>
<evidence type="ECO:0000256" key="1">
    <source>
        <dbReference type="ARBA" id="ARBA00001974"/>
    </source>
</evidence>
<feature type="binding site" evidence="6">
    <location>
        <position position="374"/>
    </location>
    <ligand>
        <name>D-dopa</name>
        <dbReference type="ChEBI" id="CHEBI:149689"/>
    </ligand>
</feature>
<protein>
    <recommendedName>
        <fullName evidence="8">FAD dependent oxidoreductase domain-containing protein</fullName>
    </recommendedName>
</protein>
<dbReference type="Pfam" id="PF01266">
    <property type="entry name" value="DAO"/>
    <property type="match status" value="1"/>
</dbReference>
<accession>A0AAD5LRY3</accession>
<gene>
    <name evidence="9" type="ORF">P43SY_011004</name>
</gene>
<feature type="binding site" evidence="6">
    <location>
        <position position="346"/>
    </location>
    <ligand>
        <name>D-dopa</name>
        <dbReference type="ChEBI" id="CHEBI:149689"/>
    </ligand>
</feature>
<evidence type="ECO:0000259" key="8">
    <source>
        <dbReference type="Pfam" id="PF01266"/>
    </source>
</evidence>
<comment type="similarity">
    <text evidence="2">Belongs to the DAMOX/DASOX family.</text>
</comment>